<keyword evidence="10" id="KW-1185">Reference proteome</keyword>
<sequence length="312" mass="32522">MWRYAARRVGFGGIQILAVALLAFALVEALPGDAAVALAADDPDPRTIARIRERMGLDQPVTVRFWEWLTGLFRADLGTSLVSGRPVTDILAAALAPTLTLAAIALALLLPLAVGLGVLAALREGGAVDRAITSASVSLYSVPEFALAIVLVAVFALQLGWLPPTAVGVSSLLAQPAVLVLPLVVLLARPICSISRLVRAGMIEALGSDYVEHAHRLGLSGRRVRYAHALPNALAPAAAQISRTTDWLLGGVVVEAVFVIPGLGTELVNAVAARDIPVIQGLALLFAMTTVAVNLAADLVAFRLAPRTEVVA</sequence>
<feature type="domain" description="ABC transmembrane type-1" evidence="8">
    <location>
        <begin position="95"/>
        <end position="297"/>
    </location>
</feature>
<evidence type="ECO:0000256" key="5">
    <source>
        <dbReference type="ARBA" id="ARBA00022989"/>
    </source>
</evidence>
<dbReference type="InterPro" id="IPR000515">
    <property type="entry name" value="MetI-like"/>
</dbReference>
<protein>
    <submittedName>
        <fullName evidence="9">ABC transporter permease</fullName>
    </submittedName>
</protein>
<organism evidence="9 10">
    <name type="scientific">Salinactinospora qingdaonensis</name>
    <dbReference type="NCBI Taxonomy" id="702744"/>
    <lineage>
        <taxon>Bacteria</taxon>
        <taxon>Bacillati</taxon>
        <taxon>Actinomycetota</taxon>
        <taxon>Actinomycetes</taxon>
        <taxon>Streptosporangiales</taxon>
        <taxon>Nocardiopsidaceae</taxon>
        <taxon>Salinactinospora</taxon>
    </lineage>
</organism>
<dbReference type="Gene3D" id="1.10.3720.10">
    <property type="entry name" value="MetI-like"/>
    <property type="match status" value="1"/>
</dbReference>
<dbReference type="CDD" id="cd06261">
    <property type="entry name" value="TM_PBP2"/>
    <property type="match status" value="1"/>
</dbReference>
<comment type="similarity">
    <text evidence="7">Belongs to the binding-protein-dependent transport system permease family.</text>
</comment>
<feature type="transmembrane region" description="Helical" evidence="7">
    <location>
        <begin position="247"/>
        <end position="264"/>
    </location>
</feature>
<dbReference type="PROSITE" id="PS50928">
    <property type="entry name" value="ABC_TM1"/>
    <property type="match status" value="1"/>
</dbReference>
<dbReference type="PANTHER" id="PTHR43163:SF3">
    <property type="entry name" value="PEPTIDE ABC TRANSPORTER PERMEASE PROTEIN"/>
    <property type="match status" value="1"/>
</dbReference>
<accession>A0ABP7GG32</accession>
<dbReference type="EMBL" id="BAABDD010000038">
    <property type="protein sequence ID" value="GAA3763360.1"/>
    <property type="molecule type" value="Genomic_DNA"/>
</dbReference>
<proteinExistence type="inferred from homology"/>
<dbReference type="SUPFAM" id="SSF161098">
    <property type="entry name" value="MetI-like"/>
    <property type="match status" value="1"/>
</dbReference>
<keyword evidence="4 7" id="KW-0812">Transmembrane</keyword>
<dbReference type="Pfam" id="PF19300">
    <property type="entry name" value="BPD_transp_1_N"/>
    <property type="match status" value="1"/>
</dbReference>
<feature type="transmembrane region" description="Helical" evidence="7">
    <location>
        <begin position="90"/>
        <end position="122"/>
    </location>
</feature>
<evidence type="ECO:0000256" key="2">
    <source>
        <dbReference type="ARBA" id="ARBA00022448"/>
    </source>
</evidence>
<comment type="caution">
    <text evidence="9">The sequence shown here is derived from an EMBL/GenBank/DDBJ whole genome shotgun (WGS) entry which is preliminary data.</text>
</comment>
<dbReference type="InterPro" id="IPR035906">
    <property type="entry name" value="MetI-like_sf"/>
</dbReference>
<keyword evidence="3" id="KW-1003">Cell membrane</keyword>
<evidence type="ECO:0000259" key="8">
    <source>
        <dbReference type="PROSITE" id="PS50928"/>
    </source>
</evidence>
<evidence type="ECO:0000313" key="9">
    <source>
        <dbReference type="EMBL" id="GAA3763360.1"/>
    </source>
</evidence>
<dbReference type="InterPro" id="IPR045621">
    <property type="entry name" value="BPD_transp_1_N"/>
</dbReference>
<dbReference type="PANTHER" id="PTHR43163">
    <property type="entry name" value="DIPEPTIDE TRANSPORT SYSTEM PERMEASE PROTEIN DPPB-RELATED"/>
    <property type="match status" value="1"/>
</dbReference>
<keyword evidence="5 7" id="KW-1133">Transmembrane helix</keyword>
<evidence type="ECO:0000256" key="6">
    <source>
        <dbReference type="ARBA" id="ARBA00023136"/>
    </source>
</evidence>
<evidence type="ECO:0000313" key="10">
    <source>
        <dbReference type="Proteomes" id="UP001500908"/>
    </source>
</evidence>
<keyword evidence="2 7" id="KW-0813">Transport</keyword>
<evidence type="ECO:0000256" key="1">
    <source>
        <dbReference type="ARBA" id="ARBA00004651"/>
    </source>
</evidence>
<reference evidence="10" key="1">
    <citation type="journal article" date="2019" name="Int. J. Syst. Evol. Microbiol.">
        <title>The Global Catalogue of Microorganisms (GCM) 10K type strain sequencing project: providing services to taxonomists for standard genome sequencing and annotation.</title>
        <authorList>
            <consortium name="The Broad Institute Genomics Platform"/>
            <consortium name="The Broad Institute Genome Sequencing Center for Infectious Disease"/>
            <person name="Wu L."/>
            <person name="Ma J."/>
        </authorList>
    </citation>
    <scope>NUCLEOTIDE SEQUENCE [LARGE SCALE GENOMIC DNA]</scope>
    <source>
        <strain evidence="10">JCM 17137</strain>
    </source>
</reference>
<dbReference type="RefSeq" id="WP_344976385.1">
    <property type="nucleotide sequence ID" value="NZ_BAABDD010000038.1"/>
</dbReference>
<evidence type="ECO:0000256" key="3">
    <source>
        <dbReference type="ARBA" id="ARBA00022475"/>
    </source>
</evidence>
<keyword evidence="6 7" id="KW-0472">Membrane</keyword>
<feature type="transmembrane region" description="Helical" evidence="7">
    <location>
        <begin position="173"/>
        <end position="192"/>
    </location>
</feature>
<dbReference type="Proteomes" id="UP001500908">
    <property type="component" value="Unassembled WGS sequence"/>
</dbReference>
<comment type="subcellular location">
    <subcellularLocation>
        <location evidence="1 7">Cell membrane</location>
        <topology evidence="1 7">Multi-pass membrane protein</topology>
    </subcellularLocation>
</comment>
<feature type="transmembrane region" description="Helical" evidence="7">
    <location>
        <begin position="142"/>
        <end position="161"/>
    </location>
</feature>
<evidence type="ECO:0000256" key="4">
    <source>
        <dbReference type="ARBA" id="ARBA00022692"/>
    </source>
</evidence>
<gene>
    <name evidence="9" type="ORF">GCM10022402_46010</name>
</gene>
<evidence type="ECO:0000256" key="7">
    <source>
        <dbReference type="RuleBase" id="RU363032"/>
    </source>
</evidence>
<name>A0ABP7GG32_9ACTN</name>
<dbReference type="Pfam" id="PF00528">
    <property type="entry name" value="BPD_transp_1"/>
    <property type="match status" value="1"/>
</dbReference>
<feature type="transmembrane region" description="Helical" evidence="7">
    <location>
        <begin position="276"/>
        <end position="297"/>
    </location>
</feature>